<dbReference type="Proteomes" id="UP001167796">
    <property type="component" value="Unassembled WGS sequence"/>
</dbReference>
<dbReference type="EMBL" id="JAUQSX010000006">
    <property type="protein sequence ID" value="MDO7847398.1"/>
    <property type="molecule type" value="Genomic_DNA"/>
</dbReference>
<name>A0ABT9ACY2_9BACT</name>
<keyword evidence="3" id="KW-1185">Reference proteome</keyword>
<evidence type="ECO:0000313" key="2">
    <source>
        <dbReference type="EMBL" id="MDO7847398.1"/>
    </source>
</evidence>
<reference evidence="2" key="1">
    <citation type="submission" date="2023-07" db="EMBL/GenBank/DDBJ databases">
        <authorList>
            <person name="Kim M.K."/>
        </authorList>
    </citation>
    <scope>NUCLEOTIDE SEQUENCE</scope>
    <source>
        <strain evidence="2">M29</strain>
    </source>
</reference>
<proteinExistence type="predicted"/>
<evidence type="ECO:0008006" key="4">
    <source>
        <dbReference type="Google" id="ProtNLM"/>
    </source>
</evidence>
<sequence length="192" mass="20755">MFCSEAARGQQGPPPSQPSPAQVERVLTAAVLDYRGVAVQQERGLSSRVTLLGGVGAHYSSFSSDQAPLFGTRFLNVVEKEFGRSYRTSGITPYVFAEARIYANLAHRSKRGHDTRANAGTYLAAVGEMPFAPGDLINVQNLQLAYPVGLKVGMRRALGPYVYLEGSVGAMLKISQNQRDLGPRLDLALGFH</sequence>
<evidence type="ECO:0000256" key="1">
    <source>
        <dbReference type="SAM" id="MobiDB-lite"/>
    </source>
</evidence>
<organism evidence="2 3">
    <name type="scientific">Hymenobacter mellowenesis</name>
    <dbReference type="NCBI Taxonomy" id="3063995"/>
    <lineage>
        <taxon>Bacteria</taxon>
        <taxon>Pseudomonadati</taxon>
        <taxon>Bacteroidota</taxon>
        <taxon>Cytophagia</taxon>
        <taxon>Cytophagales</taxon>
        <taxon>Hymenobacteraceae</taxon>
        <taxon>Hymenobacter</taxon>
    </lineage>
</organism>
<gene>
    <name evidence="2" type="ORF">Q5H92_13595</name>
</gene>
<accession>A0ABT9ACY2</accession>
<dbReference type="RefSeq" id="WP_305012074.1">
    <property type="nucleotide sequence ID" value="NZ_JAUQSX010000006.1"/>
</dbReference>
<comment type="caution">
    <text evidence="2">The sequence shown here is derived from an EMBL/GenBank/DDBJ whole genome shotgun (WGS) entry which is preliminary data.</text>
</comment>
<protein>
    <recommendedName>
        <fullName evidence="4">Outer membrane protein beta-barrel domain-containing protein</fullName>
    </recommendedName>
</protein>
<feature type="region of interest" description="Disordered" evidence="1">
    <location>
        <begin position="1"/>
        <end position="21"/>
    </location>
</feature>
<evidence type="ECO:0000313" key="3">
    <source>
        <dbReference type="Proteomes" id="UP001167796"/>
    </source>
</evidence>